<comment type="caution">
    <text evidence="2">The sequence shown here is derived from an EMBL/GenBank/DDBJ whole genome shotgun (WGS) entry which is preliminary data.</text>
</comment>
<gene>
    <name evidence="2" type="ORF">GGR93_002049</name>
</gene>
<keyword evidence="3" id="KW-1185">Reference proteome</keyword>
<dbReference type="Proteomes" id="UP000565745">
    <property type="component" value="Unassembled WGS sequence"/>
</dbReference>
<dbReference type="RefSeq" id="WP_025056918.1">
    <property type="nucleotide sequence ID" value="NZ_JACIFU010000002.1"/>
</dbReference>
<evidence type="ECO:0000313" key="3">
    <source>
        <dbReference type="Proteomes" id="UP000565745"/>
    </source>
</evidence>
<dbReference type="EMBL" id="JACIFU010000002">
    <property type="protein sequence ID" value="MBB4174276.1"/>
    <property type="molecule type" value="Genomic_DNA"/>
</dbReference>
<accession>A0A7W6MA54</accession>
<keyword evidence="1" id="KW-0732">Signal</keyword>
<proteinExistence type="predicted"/>
<dbReference type="OrthoDB" id="7867341at2"/>
<evidence type="ECO:0000313" key="2">
    <source>
        <dbReference type="EMBL" id="MBB4174276.1"/>
    </source>
</evidence>
<protein>
    <recommendedName>
        <fullName evidence="4">DUF4189 domain-containing protein</fullName>
    </recommendedName>
</protein>
<reference evidence="2 3" key="1">
    <citation type="submission" date="2020-08" db="EMBL/GenBank/DDBJ databases">
        <title>Genomic Encyclopedia of Type Strains, Phase IV (KMG-IV): sequencing the most valuable type-strain genomes for metagenomic binning, comparative biology and taxonomic classification.</title>
        <authorList>
            <person name="Goeker M."/>
        </authorList>
    </citation>
    <scope>NUCLEOTIDE SEQUENCE [LARGE SCALE GENOMIC DNA]</scope>
    <source>
        <strain evidence="2 3">DSM 101015</strain>
    </source>
</reference>
<organism evidence="2 3">
    <name type="scientific">Sulfitobacter noctilucicola</name>
    <dbReference type="NCBI Taxonomy" id="1342301"/>
    <lineage>
        <taxon>Bacteria</taxon>
        <taxon>Pseudomonadati</taxon>
        <taxon>Pseudomonadota</taxon>
        <taxon>Alphaproteobacteria</taxon>
        <taxon>Rhodobacterales</taxon>
        <taxon>Roseobacteraceae</taxon>
        <taxon>Sulfitobacter</taxon>
    </lineage>
</organism>
<feature type="signal peptide" evidence="1">
    <location>
        <begin position="1"/>
        <end position="22"/>
    </location>
</feature>
<feature type="chain" id="PRO_5031036935" description="DUF4189 domain-containing protein" evidence="1">
    <location>
        <begin position="23"/>
        <end position="211"/>
    </location>
</feature>
<name>A0A7W6MA54_9RHOB</name>
<evidence type="ECO:0008006" key="4">
    <source>
        <dbReference type="Google" id="ProtNLM"/>
    </source>
</evidence>
<dbReference type="AlphaFoldDB" id="A0A7W6MA54"/>
<evidence type="ECO:0000256" key="1">
    <source>
        <dbReference type="SAM" id="SignalP"/>
    </source>
</evidence>
<sequence>MTKTSLSLTAALSMFLALPLVAEQPRVYGPEHTYASVADVTLTREQRRHYNEFKNRKAYFGAFYAAAEGDGSFYSYSYHNLNTAKAVAKRGCEAYANGPCTFYGVAVPEGVDPNETFASGLGAITAHDLQGVYRDMQTTTGYGAFAISGAGDHGYSHGWPNMDEARATAIAYCEAEVAEEMTNIRIEDRRWARANGLTTCRVIDTYTPPSQ</sequence>